<name>A0A0E9VZ00_ANGAN</name>
<evidence type="ECO:0000313" key="1">
    <source>
        <dbReference type="EMBL" id="JAH83307.1"/>
    </source>
</evidence>
<sequence length="13" mass="1450">MYCKHEGGLELIG</sequence>
<protein>
    <submittedName>
        <fullName evidence="1">Uncharacterized protein</fullName>
    </submittedName>
</protein>
<reference evidence="1" key="2">
    <citation type="journal article" date="2015" name="Fish Shellfish Immunol.">
        <title>Early steps in the European eel (Anguilla anguilla)-Vibrio vulnificus interaction in the gills: Role of the RtxA13 toxin.</title>
        <authorList>
            <person name="Callol A."/>
            <person name="Pajuelo D."/>
            <person name="Ebbesson L."/>
            <person name="Teles M."/>
            <person name="MacKenzie S."/>
            <person name="Amaro C."/>
        </authorList>
    </citation>
    <scope>NUCLEOTIDE SEQUENCE</scope>
</reference>
<proteinExistence type="predicted"/>
<organism evidence="1">
    <name type="scientific">Anguilla anguilla</name>
    <name type="common">European freshwater eel</name>
    <name type="synonym">Muraena anguilla</name>
    <dbReference type="NCBI Taxonomy" id="7936"/>
    <lineage>
        <taxon>Eukaryota</taxon>
        <taxon>Metazoa</taxon>
        <taxon>Chordata</taxon>
        <taxon>Craniata</taxon>
        <taxon>Vertebrata</taxon>
        <taxon>Euteleostomi</taxon>
        <taxon>Actinopterygii</taxon>
        <taxon>Neopterygii</taxon>
        <taxon>Teleostei</taxon>
        <taxon>Anguilliformes</taxon>
        <taxon>Anguillidae</taxon>
        <taxon>Anguilla</taxon>
    </lineage>
</organism>
<dbReference type="EMBL" id="GBXM01025270">
    <property type="protein sequence ID" value="JAH83307.1"/>
    <property type="molecule type" value="Transcribed_RNA"/>
</dbReference>
<reference evidence="1" key="1">
    <citation type="submission" date="2014-11" db="EMBL/GenBank/DDBJ databases">
        <authorList>
            <person name="Amaro Gonzalez C."/>
        </authorList>
    </citation>
    <scope>NUCLEOTIDE SEQUENCE</scope>
</reference>
<accession>A0A0E9VZ00</accession>